<sequence length="509" mass="55139">MEPAQYINGIVTKNTVECELTTYSLEFYDPIHPLINGGGVEEVPNGVERTDSDSITQPPMIQTLKGGLSATALSQTPHVGNDGAETNAAGSPLYVFEGRAEISMGKRRLAHADMAARIPQGEEEVDPTVYACHILTSLGAHTNADHYDQEELIPYVTQRLGPDGKYVWMLQRRTYRGANTMQGSTMAQQNISPTGAINPEENEDEVLAPDSAIENMESQSWGAADNVGEAGTLDASGPLPCNNTRKVEEPEVNIRAQAELAPPPNILPQDFTSGARGYGDSTVPTGERGPEVFGSLSDMNTPTLPQDFTGGVGEPQNNHTQIQNAAPSSSNSPQDLTSGLRYPENGAVPAPPSSQERENETIRFPPDSAGVRQHENIRMQNGVAPPFTTGHSPRSGGDFQTRHDTSAMSPSAMTELLDPFRNMLATFSHELQNLGQSVASLRQEMHMSGGRSDTGFNRSNGGSGHNYDDGYDDDNDDNDRNFNGNDEGFDGDESDVEMQDYTRDFSRMR</sequence>
<organism evidence="1 2">
    <name type="scientific">Phlebia brevispora</name>
    <dbReference type="NCBI Taxonomy" id="194682"/>
    <lineage>
        <taxon>Eukaryota</taxon>
        <taxon>Fungi</taxon>
        <taxon>Dikarya</taxon>
        <taxon>Basidiomycota</taxon>
        <taxon>Agaricomycotina</taxon>
        <taxon>Agaricomycetes</taxon>
        <taxon>Polyporales</taxon>
        <taxon>Meruliaceae</taxon>
        <taxon>Phlebia</taxon>
    </lineage>
</organism>
<reference evidence="1" key="1">
    <citation type="submission" date="2022-07" db="EMBL/GenBank/DDBJ databases">
        <title>Genome Sequence of Phlebia brevispora.</title>
        <authorList>
            <person name="Buettner E."/>
        </authorList>
    </citation>
    <scope>NUCLEOTIDE SEQUENCE</scope>
    <source>
        <strain evidence="1">MPL23</strain>
    </source>
</reference>
<protein>
    <submittedName>
        <fullName evidence="1">Uncharacterized protein</fullName>
    </submittedName>
</protein>
<evidence type="ECO:0000313" key="1">
    <source>
        <dbReference type="EMBL" id="KAJ3519767.1"/>
    </source>
</evidence>
<evidence type="ECO:0000313" key="2">
    <source>
        <dbReference type="Proteomes" id="UP001148662"/>
    </source>
</evidence>
<keyword evidence="2" id="KW-1185">Reference proteome</keyword>
<dbReference type="EMBL" id="JANHOG010002806">
    <property type="protein sequence ID" value="KAJ3519767.1"/>
    <property type="molecule type" value="Genomic_DNA"/>
</dbReference>
<comment type="caution">
    <text evidence="1">The sequence shown here is derived from an EMBL/GenBank/DDBJ whole genome shotgun (WGS) entry which is preliminary data.</text>
</comment>
<dbReference type="Proteomes" id="UP001148662">
    <property type="component" value="Unassembled WGS sequence"/>
</dbReference>
<proteinExistence type="predicted"/>
<name>A0ACC1RIX7_9APHY</name>
<gene>
    <name evidence="1" type="ORF">NM688_g9254</name>
</gene>
<accession>A0ACC1RIX7</accession>